<proteinExistence type="predicted"/>
<accession>A0ABX6YQK6</accession>
<evidence type="ECO:0000313" key="2">
    <source>
        <dbReference type="EMBL" id="QPZ90099.1"/>
    </source>
</evidence>
<gene>
    <name evidence="2" type="ORF">AKL02_003860</name>
</gene>
<organism evidence="2 3">
    <name type="scientific">Thioclava electrotropha</name>
    <dbReference type="NCBI Taxonomy" id="1549850"/>
    <lineage>
        <taxon>Bacteria</taxon>
        <taxon>Pseudomonadati</taxon>
        <taxon>Pseudomonadota</taxon>
        <taxon>Alphaproteobacteria</taxon>
        <taxon>Rhodobacterales</taxon>
        <taxon>Paracoccaceae</taxon>
        <taxon>Thioclava</taxon>
    </lineage>
</organism>
<keyword evidence="3" id="KW-1185">Reference proteome</keyword>
<dbReference type="RefSeq" id="WP_165757046.1">
    <property type="nucleotide sequence ID" value="NZ_CP053562.1"/>
</dbReference>
<feature type="region of interest" description="Disordered" evidence="1">
    <location>
        <begin position="36"/>
        <end position="57"/>
    </location>
</feature>
<dbReference type="EMBL" id="CP053562">
    <property type="protein sequence ID" value="QPZ90099.1"/>
    <property type="molecule type" value="Genomic_DNA"/>
</dbReference>
<dbReference type="Proteomes" id="UP000192422">
    <property type="component" value="Chromosome"/>
</dbReference>
<evidence type="ECO:0000313" key="3">
    <source>
        <dbReference type="Proteomes" id="UP000192422"/>
    </source>
</evidence>
<protein>
    <submittedName>
        <fullName evidence="2">Uncharacterized protein</fullName>
    </submittedName>
</protein>
<reference evidence="2 3" key="1">
    <citation type="submission" date="2020-05" db="EMBL/GenBank/DDBJ databases">
        <title>Thioclava electrotropha strain Elox9 finished genome.</title>
        <authorList>
            <person name="Rowe A.R."/>
            <person name="Wilbanks E.G."/>
        </authorList>
    </citation>
    <scope>NUCLEOTIDE SEQUENCE [LARGE SCALE GENOMIC DNA]</scope>
    <source>
        <strain evidence="2 3">Elox9</strain>
    </source>
</reference>
<feature type="compositionally biased region" description="Basic and acidic residues" evidence="1">
    <location>
        <begin position="38"/>
        <end position="57"/>
    </location>
</feature>
<sequence>MKDPTQPDTAEAVLLDYVERYGLTDRARRYFLNLGQKEASDGSRAEARHPKDDQSSS</sequence>
<evidence type="ECO:0000256" key="1">
    <source>
        <dbReference type="SAM" id="MobiDB-lite"/>
    </source>
</evidence>
<name>A0ABX6YQK6_9RHOB</name>